<keyword evidence="1" id="KW-1133">Transmembrane helix</keyword>
<comment type="caution">
    <text evidence="4">The sequence shown here is derived from an EMBL/GenBank/DDBJ whole genome shotgun (WGS) entry which is preliminary data.</text>
</comment>
<dbReference type="PANTHER" id="PTHR34582">
    <property type="entry name" value="UPF0702 TRANSMEMBRANE PROTEIN YCAP"/>
    <property type="match status" value="1"/>
</dbReference>
<accession>A0ABS6G442</accession>
<dbReference type="Pfam" id="PF20730">
    <property type="entry name" value="YetF_N"/>
    <property type="match status" value="1"/>
</dbReference>
<keyword evidence="1" id="KW-0812">Transmembrane</keyword>
<reference evidence="4 5" key="1">
    <citation type="submission" date="2021-06" db="EMBL/GenBank/DDBJ databases">
        <authorList>
            <person name="Sun Q."/>
            <person name="Li D."/>
        </authorList>
    </citation>
    <scope>NUCLEOTIDE SEQUENCE [LARGE SCALE GENOMIC DNA]</scope>
    <source>
        <strain evidence="4 5">MSJ-5</strain>
    </source>
</reference>
<feature type="transmembrane region" description="Helical" evidence="1">
    <location>
        <begin position="60"/>
        <end position="79"/>
    </location>
</feature>
<organism evidence="4 5">
    <name type="scientific">Alkaliphilus flagellatus</name>
    <dbReference type="NCBI Taxonomy" id="2841507"/>
    <lineage>
        <taxon>Bacteria</taxon>
        <taxon>Bacillati</taxon>
        <taxon>Bacillota</taxon>
        <taxon>Clostridia</taxon>
        <taxon>Peptostreptococcales</taxon>
        <taxon>Natronincolaceae</taxon>
        <taxon>Alkaliphilus</taxon>
    </lineage>
</organism>
<evidence type="ECO:0000313" key="4">
    <source>
        <dbReference type="EMBL" id="MBU5677258.1"/>
    </source>
</evidence>
<dbReference type="Pfam" id="PF04239">
    <property type="entry name" value="DUF421"/>
    <property type="match status" value="1"/>
</dbReference>
<feature type="domain" description="YetF-like N-terminal transmembrane" evidence="3">
    <location>
        <begin position="5"/>
        <end position="79"/>
    </location>
</feature>
<name>A0ABS6G442_9FIRM</name>
<sequence length="232" mass="26683">MKVAIEVILQTFLSFFAILFITRILGRQQLSQLTMQEYINGITFGSIAGTLATDVNQRTWQHMIGLFLFGILTFLVSYITGKNIKLARILQGEAELVIKDGHILEKKLKRFHYTIDELHHLLRKKDVFNITDVKYGILETTGEISVIKASHKNNVTLEDLNMLGQQDDIKAEVIVTGNIIYENLINRNLTAQWLIDQLKMYGISDIREVFYANLDGNNKLYVDKYKDNVKEN</sequence>
<dbReference type="RefSeq" id="WP_216417843.1">
    <property type="nucleotide sequence ID" value="NZ_JAHLQK010000004.1"/>
</dbReference>
<evidence type="ECO:0000259" key="3">
    <source>
        <dbReference type="Pfam" id="PF20730"/>
    </source>
</evidence>
<keyword evidence="1" id="KW-0472">Membrane</keyword>
<evidence type="ECO:0000259" key="2">
    <source>
        <dbReference type="Pfam" id="PF04239"/>
    </source>
</evidence>
<dbReference type="InterPro" id="IPR007353">
    <property type="entry name" value="DUF421"/>
</dbReference>
<evidence type="ECO:0000313" key="5">
    <source>
        <dbReference type="Proteomes" id="UP000779508"/>
    </source>
</evidence>
<feature type="transmembrane region" description="Helical" evidence="1">
    <location>
        <begin position="7"/>
        <end position="26"/>
    </location>
</feature>
<dbReference type="Proteomes" id="UP000779508">
    <property type="component" value="Unassembled WGS sequence"/>
</dbReference>
<keyword evidence="5" id="KW-1185">Reference proteome</keyword>
<protein>
    <submittedName>
        <fullName evidence="4">DUF421 domain-containing protein</fullName>
    </submittedName>
</protein>
<dbReference type="EMBL" id="JAHLQK010000004">
    <property type="protein sequence ID" value="MBU5677258.1"/>
    <property type="molecule type" value="Genomic_DNA"/>
</dbReference>
<proteinExistence type="predicted"/>
<gene>
    <name evidence="4" type="ORF">KQI88_12625</name>
</gene>
<feature type="domain" description="YetF C-terminal" evidence="2">
    <location>
        <begin position="82"/>
        <end position="214"/>
    </location>
</feature>
<evidence type="ECO:0000256" key="1">
    <source>
        <dbReference type="SAM" id="Phobius"/>
    </source>
</evidence>
<dbReference type="InterPro" id="IPR048454">
    <property type="entry name" value="YetF_N"/>
</dbReference>
<dbReference type="PANTHER" id="PTHR34582:SF7">
    <property type="entry name" value="UPF0702 TRANSMEMBRANE PROTEIN YDFS"/>
    <property type="match status" value="1"/>
</dbReference>